<protein>
    <submittedName>
        <fullName evidence="1">Uncharacterized protein</fullName>
    </submittedName>
</protein>
<name>A0A3M7R2E2_BRAPC</name>
<evidence type="ECO:0000313" key="2">
    <source>
        <dbReference type="Proteomes" id="UP000276133"/>
    </source>
</evidence>
<dbReference type="EMBL" id="REGN01004464">
    <property type="protein sequence ID" value="RNA17395.1"/>
    <property type="molecule type" value="Genomic_DNA"/>
</dbReference>
<dbReference type="Proteomes" id="UP000276133">
    <property type="component" value="Unassembled WGS sequence"/>
</dbReference>
<sequence>MCLTLVILKSDLKNSKFFEEFPWMINVITGSSFCRAWNSAAQNLYNILALINKDLGVSRGSDKLFQKKDIAKAS</sequence>
<reference evidence="1 2" key="1">
    <citation type="journal article" date="2018" name="Sci. Rep.">
        <title>Genomic signatures of local adaptation to the degree of environmental predictability in rotifers.</title>
        <authorList>
            <person name="Franch-Gras L."/>
            <person name="Hahn C."/>
            <person name="Garcia-Roger E.M."/>
            <person name="Carmona M.J."/>
            <person name="Serra M."/>
            <person name="Gomez A."/>
        </authorList>
    </citation>
    <scope>NUCLEOTIDE SEQUENCE [LARGE SCALE GENOMIC DNA]</scope>
    <source>
        <strain evidence="1">HYR1</strain>
    </source>
</reference>
<accession>A0A3M7R2E2</accession>
<evidence type="ECO:0000313" key="1">
    <source>
        <dbReference type="EMBL" id="RNA17395.1"/>
    </source>
</evidence>
<comment type="caution">
    <text evidence="1">The sequence shown here is derived from an EMBL/GenBank/DDBJ whole genome shotgun (WGS) entry which is preliminary data.</text>
</comment>
<proteinExistence type="predicted"/>
<keyword evidence="2" id="KW-1185">Reference proteome</keyword>
<organism evidence="1 2">
    <name type="scientific">Brachionus plicatilis</name>
    <name type="common">Marine rotifer</name>
    <name type="synonym">Brachionus muelleri</name>
    <dbReference type="NCBI Taxonomy" id="10195"/>
    <lineage>
        <taxon>Eukaryota</taxon>
        <taxon>Metazoa</taxon>
        <taxon>Spiralia</taxon>
        <taxon>Gnathifera</taxon>
        <taxon>Rotifera</taxon>
        <taxon>Eurotatoria</taxon>
        <taxon>Monogononta</taxon>
        <taxon>Pseudotrocha</taxon>
        <taxon>Ploima</taxon>
        <taxon>Brachionidae</taxon>
        <taxon>Brachionus</taxon>
    </lineage>
</organism>
<dbReference type="AlphaFoldDB" id="A0A3M7R2E2"/>
<gene>
    <name evidence="1" type="ORF">BpHYR1_000507</name>
</gene>